<name>A0AB34IQI5_PRYPA</name>
<dbReference type="Proteomes" id="UP001515480">
    <property type="component" value="Unassembled WGS sequence"/>
</dbReference>
<accession>A0AB34IQI5</accession>
<evidence type="ECO:0000313" key="2">
    <source>
        <dbReference type="EMBL" id="KAL1504666.1"/>
    </source>
</evidence>
<gene>
    <name evidence="2" type="ORF">AB1Y20_008446</name>
</gene>
<reference evidence="2 3" key="1">
    <citation type="journal article" date="2024" name="Science">
        <title>Giant polyketide synthase enzymes in the biosynthesis of giant marine polyether toxins.</title>
        <authorList>
            <person name="Fallon T.R."/>
            <person name="Shende V.V."/>
            <person name="Wierzbicki I.H."/>
            <person name="Pendleton A.L."/>
            <person name="Watervoot N.F."/>
            <person name="Auber R.P."/>
            <person name="Gonzalez D.J."/>
            <person name="Wisecaver J.H."/>
            <person name="Moore B.S."/>
        </authorList>
    </citation>
    <scope>NUCLEOTIDE SEQUENCE [LARGE SCALE GENOMIC DNA]</scope>
    <source>
        <strain evidence="2 3">12B1</strain>
    </source>
</reference>
<evidence type="ECO:0000256" key="1">
    <source>
        <dbReference type="SAM" id="MobiDB-lite"/>
    </source>
</evidence>
<keyword evidence="3" id="KW-1185">Reference proteome</keyword>
<organism evidence="2 3">
    <name type="scientific">Prymnesium parvum</name>
    <name type="common">Toxic golden alga</name>
    <dbReference type="NCBI Taxonomy" id="97485"/>
    <lineage>
        <taxon>Eukaryota</taxon>
        <taxon>Haptista</taxon>
        <taxon>Haptophyta</taxon>
        <taxon>Prymnesiophyceae</taxon>
        <taxon>Prymnesiales</taxon>
        <taxon>Prymnesiaceae</taxon>
        <taxon>Prymnesium</taxon>
    </lineage>
</organism>
<evidence type="ECO:0000313" key="3">
    <source>
        <dbReference type="Proteomes" id="UP001515480"/>
    </source>
</evidence>
<dbReference type="AlphaFoldDB" id="A0AB34IQI5"/>
<sequence length="818" mass="86943">MAHFFRGLKDAAGSGVSSSKKDDAKFAIDAVLTKPFTTIGAYLDFWKTLDSAAATSFFTALAAKLMVCEKAKGTGKKEVGEPEIALGVSQAAALATMLVLALYHPVSANDERIQALCKKSATRSSALCLDMLLPMVGRADELDKVMQMVQLCSDVELGAAGGTTYGGDLASGFLFGFLQRCMLLNQQAAKILQALHKILTLGHSAVSVSRALAVLHMLQHLLICFPRLTPEELDAMRLDVQKLRMWTQPVASRAVSCLTTIDVEARLRASSIWLMLHEEASWLTQADDGVVGSPVGVDALVESCTVRLLVDEASDWARSLAALLLLDSSPRQSEGAAGGAAASVCTALCSMLFALFRHAEPPLGVTAAKLSALPFSSVVQLSARAMHLVLAASRGLDVSAALAELAAGASRLSSDGGGAVSHGMQQPRLPRMIVRPLEARGGSAEEATVRELREAAEVSGRYPYEATLASLHEQLLARVALSHRGAPPHPLRVCIAGGDSTLHKLVQAYAVLRIAYASHCSEAQMKFYLLPVGRSNRLASFIAHYDGWYRRHVHIQHSAGQPTVPHVILPSGHANSLASGRSDASHVSVTAPPPPDAGGAHADRETIAPVPQMVSEYFMTANATLHLKLWNLQCWLTTPDSSGPSEPPFVTFAFCESVECVLSSGSESSGRDLSVTYTVADPWGVAYNCAAAMNGRFSSLSFANWSTDPVHLPSSGRLQMRCNASTLSGKATRTSENPLRYIKSASITAGNSLLSGLAVDAKTPRRQGTMSERFMMQVDGQPHGPFACVQISPCIPPGGTEPISLPISTFFPIEPLAS</sequence>
<protein>
    <submittedName>
        <fullName evidence="2">Uncharacterized protein</fullName>
    </submittedName>
</protein>
<proteinExistence type="predicted"/>
<feature type="region of interest" description="Disordered" evidence="1">
    <location>
        <begin position="574"/>
        <end position="603"/>
    </location>
</feature>
<comment type="caution">
    <text evidence="2">The sequence shown here is derived from an EMBL/GenBank/DDBJ whole genome shotgun (WGS) entry which is preliminary data.</text>
</comment>
<dbReference type="EMBL" id="JBGBPQ010000019">
    <property type="protein sequence ID" value="KAL1504666.1"/>
    <property type="molecule type" value="Genomic_DNA"/>
</dbReference>